<evidence type="ECO:0000313" key="2">
    <source>
        <dbReference type="EMBL" id="KAL3697986.1"/>
    </source>
</evidence>
<gene>
    <name evidence="2" type="ORF">R1sor_012062</name>
</gene>
<proteinExistence type="predicted"/>
<evidence type="ECO:0000313" key="3">
    <source>
        <dbReference type="Proteomes" id="UP001633002"/>
    </source>
</evidence>
<dbReference type="PANTHER" id="PTHR31635:SF196">
    <property type="entry name" value="REVERSE TRANSCRIPTASE DOMAIN-CONTAINING PROTEIN-RELATED"/>
    <property type="match status" value="1"/>
</dbReference>
<evidence type="ECO:0000259" key="1">
    <source>
        <dbReference type="Pfam" id="PF00078"/>
    </source>
</evidence>
<dbReference type="InterPro" id="IPR000477">
    <property type="entry name" value="RT_dom"/>
</dbReference>
<organism evidence="2 3">
    <name type="scientific">Riccia sorocarpa</name>
    <dbReference type="NCBI Taxonomy" id="122646"/>
    <lineage>
        <taxon>Eukaryota</taxon>
        <taxon>Viridiplantae</taxon>
        <taxon>Streptophyta</taxon>
        <taxon>Embryophyta</taxon>
        <taxon>Marchantiophyta</taxon>
        <taxon>Marchantiopsida</taxon>
        <taxon>Marchantiidae</taxon>
        <taxon>Marchantiales</taxon>
        <taxon>Ricciaceae</taxon>
        <taxon>Riccia</taxon>
    </lineage>
</organism>
<reference evidence="2 3" key="1">
    <citation type="submission" date="2024-09" db="EMBL/GenBank/DDBJ databases">
        <title>Chromosome-scale assembly of Riccia sorocarpa.</title>
        <authorList>
            <person name="Paukszto L."/>
        </authorList>
    </citation>
    <scope>NUCLEOTIDE SEQUENCE [LARGE SCALE GENOMIC DNA]</scope>
    <source>
        <strain evidence="2">LP-2024</strain>
        <tissue evidence="2">Aerial parts of the thallus</tissue>
    </source>
</reference>
<dbReference type="Pfam" id="PF00078">
    <property type="entry name" value="RVT_1"/>
    <property type="match status" value="1"/>
</dbReference>
<protein>
    <recommendedName>
        <fullName evidence="1">Reverse transcriptase domain-containing protein</fullName>
    </recommendedName>
</protein>
<dbReference type="EMBL" id="JBJQOH010000002">
    <property type="protein sequence ID" value="KAL3697986.1"/>
    <property type="molecule type" value="Genomic_DNA"/>
</dbReference>
<keyword evidence="3" id="KW-1185">Reference proteome</keyword>
<name>A0ABD3I3L7_9MARC</name>
<feature type="domain" description="Reverse transcriptase" evidence="1">
    <location>
        <begin position="55"/>
        <end position="121"/>
    </location>
</feature>
<comment type="caution">
    <text evidence="2">The sequence shown here is derived from an EMBL/GenBank/DDBJ whole genome shotgun (WGS) entry which is preliminary data.</text>
</comment>
<sequence length="291" mass="32877">MGMPKEKSPRIDGVMVEILQIGWEFMQDDCLQMVQSFWTKKELIGKDSRGVIKLIPKNDMKHLLKNWRPITLLTMTYKIIAKIIAVRLKRMLPGIIDSQQTGFAAGRNIIDNILSLRLGQEWAAVTNQQAIFDRKRRAARMPISSTPFRNDNATIDEGAKRRGEGRKHSGLNIGGGQSLLHQLFVDDTGICITAEERQFDNLKEVIREFEMASRASLNLQKSIVMQLTSGSPPAWLDQTGCEVASLGKSFKYLGVVTSSPIDERAVTVQKMMKKLKHWSNRLLSWPAKTIL</sequence>
<accession>A0ABD3I3L7</accession>
<dbReference type="PANTHER" id="PTHR31635">
    <property type="entry name" value="REVERSE TRANSCRIPTASE DOMAIN-CONTAINING PROTEIN-RELATED"/>
    <property type="match status" value="1"/>
</dbReference>
<dbReference type="AlphaFoldDB" id="A0ABD3I3L7"/>
<dbReference type="Proteomes" id="UP001633002">
    <property type="component" value="Unassembled WGS sequence"/>
</dbReference>